<keyword evidence="5 9" id="KW-0547">Nucleotide-binding</keyword>
<evidence type="ECO:0000256" key="5">
    <source>
        <dbReference type="ARBA" id="ARBA00022741"/>
    </source>
</evidence>
<gene>
    <name evidence="10" type="primary">WBGene00304519</name>
</gene>
<dbReference type="Gene3D" id="3.40.50.300">
    <property type="entry name" value="P-loop containing nucleotide triphosphate hydrolases"/>
    <property type="match status" value="1"/>
</dbReference>
<evidence type="ECO:0000256" key="6">
    <source>
        <dbReference type="ARBA" id="ARBA00022777"/>
    </source>
</evidence>
<reference evidence="10" key="2">
    <citation type="submission" date="2022-06" db="UniProtKB">
        <authorList>
            <consortium name="EnsemblMetazoa"/>
        </authorList>
    </citation>
    <scope>IDENTIFICATION</scope>
    <source>
        <strain evidence="10">PS312</strain>
    </source>
</reference>
<evidence type="ECO:0000256" key="9">
    <source>
        <dbReference type="RuleBase" id="RU363066"/>
    </source>
</evidence>
<evidence type="ECO:0000256" key="2">
    <source>
        <dbReference type="ARBA" id="ARBA00008420"/>
    </source>
</evidence>
<dbReference type="GO" id="GO:0046316">
    <property type="term" value="F:gluconokinase activity"/>
    <property type="evidence" value="ECO:0000318"/>
    <property type="project" value="GO_Central"/>
</dbReference>
<proteinExistence type="inferred from homology"/>
<dbReference type="Proteomes" id="UP000005239">
    <property type="component" value="Unassembled WGS sequence"/>
</dbReference>
<dbReference type="PANTHER" id="PTHR43442">
    <property type="entry name" value="GLUCONOKINASE-RELATED"/>
    <property type="match status" value="1"/>
</dbReference>
<dbReference type="EC" id="2.7.1.12" evidence="3 9"/>
<evidence type="ECO:0000256" key="3">
    <source>
        <dbReference type="ARBA" id="ARBA00012054"/>
    </source>
</evidence>
<keyword evidence="7 9" id="KW-0067">ATP-binding</keyword>
<evidence type="ECO:0000256" key="1">
    <source>
        <dbReference type="ARBA" id="ARBA00004875"/>
    </source>
</evidence>
<evidence type="ECO:0000256" key="4">
    <source>
        <dbReference type="ARBA" id="ARBA00022679"/>
    </source>
</evidence>
<dbReference type="GO" id="GO:0005975">
    <property type="term" value="P:carbohydrate metabolic process"/>
    <property type="evidence" value="ECO:0007669"/>
    <property type="project" value="InterPro"/>
</dbReference>
<comment type="catalytic activity">
    <reaction evidence="8 9">
        <text>D-gluconate + ATP = 6-phospho-D-gluconate + ADP + H(+)</text>
        <dbReference type="Rhea" id="RHEA:19433"/>
        <dbReference type="ChEBI" id="CHEBI:15378"/>
        <dbReference type="ChEBI" id="CHEBI:18391"/>
        <dbReference type="ChEBI" id="CHEBI:30616"/>
        <dbReference type="ChEBI" id="CHEBI:58759"/>
        <dbReference type="ChEBI" id="CHEBI:456216"/>
        <dbReference type="EC" id="2.7.1.12"/>
    </reaction>
</comment>
<dbReference type="OrthoDB" id="275177at2759"/>
<name>A0A8R1ZBV7_PRIPA</name>
<keyword evidence="11" id="KW-1185">Reference proteome</keyword>
<comment type="similarity">
    <text evidence="2 9">Belongs to the gluconokinase GntK/GntV family.</text>
</comment>
<evidence type="ECO:0000313" key="11">
    <source>
        <dbReference type="Proteomes" id="UP000005239"/>
    </source>
</evidence>
<reference evidence="11" key="1">
    <citation type="journal article" date="2008" name="Nat. Genet.">
        <title>The Pristionchus pacificus genome provides a unique perspective on nematode lifestyle and parasitism.</title>
        <authorList>
            <person name="Dieterich C."/>
            <person name="Clifton S.W."/>
            <person name="Schuster L.N."/>
            <person name="Chinwalla A."/>
            <person name="Delehaunty K."/>
            <person name="Dinkelacker I."/>
            <person name="Fulton L."/>
            <person name="Fulton R."/>
            <person name="Godfrey J."/>
            <person name="Minx P."/>
            <person name="Mitreva M."/>
            <person name="Roeseler W."/>
            <person name="Tian H."/>
            <person name="Witte H."/>
            <person name="Yang S.P."/>
            <person name="Wilson R.K."/>
            <person name="Sommer R.J."/>
        </authorList>
    </citation>
    <scope>NUCLEOTIDE SEQUENCE [LARGE SCALE GENOMIC DNA]</scope>
    <source>
        <strain evidence="11">PS312</strain>
    </source>
</reference>
<dbReference type="InterPro" id="IPR031322">
    <property type="entry name" value="Shikimate/glucono_kinase"/>
</dbReference>
<accession>A0A8R1ZBV7</accession>
<dbReference type="PANTHER" id="PTHR43442:SF3">
    <property type="entry name" value="GLUCONOKINASE-RELATED"/>
    <property type="match status" value="1"/>
</dbReference>
<dbReference type="GO" id="GO:0005524">
    <property type="term" value="F:ATP binding"/>
    <property type="evidence" value="ECO:0007669"/>
    <property type="project" value="UniProtKB-KW"/>
</dbReference>
<sequence>MNWDTIIVMGVAGCGKSTVAEEISKRLRLTTIEGDQFHPSRNIEKMKNGIPLNDDDRFPWLRSIRDEIGRHSTVIVSCSALKQSYRNILSENRRCLFVLLDVSRDELIHRLQNRRDHFFHSSLLDSQLSILEKPKENEGALIIQVSQSTTVDTIADRVVQYLMS</sequence>
<dbReference type="Pfam" id="PF01202">
    <property type="entry name" value="SKI"/>
    <property type="match status" value="1"/>
</dbReference>
<protein>
    <recommendedName>
        <fullName evidence="3 9">Gluconokinase</fullName>
        <ecNumber evidence="3 9">2.7.1.12</ecNumber>
    </recommendedName>
</protein>
<dbReference type="InterPro" id="IPR027417">
    <property type="entry name" value="P-loop_NTPase"/>
</dbReference>
<dbReference type="AlphaFoldDB" id="A0A8R1ZBV7"/>
<keyword evidence="6 9" id="KW-0418">Kinase</keyword>
<dbReference type="InterPro" id="IPR006001">
    <property type="entry name" value="Therm_gnt_kin"/>
</dbReference>
<evidence type="ECO:0000256" key="7">
    <source>
        <dbReference type="ARBA" id="ARBA00022840"/>
    </source>
</evidence>
<dbReference type="SUPFAM" id="SSF52540">
    <property type="entry name" value="P-loop containing nucleoside triphosphate hydrolases"/>
    <property type="match status" value="1"/>
</dbReference>
<organism evidence="10 11">
    <name type="scientific">Pristionchus pacificus</name>
    <name type="common">Parasitic nematode worm</name>
    <dbReference type="NCBI Taxonomy" id="54126"/>
    <lineage>
        <taxon>Eukaryota</taxon>
        <taxon>Metazoa</taxon>
        <taxon>Ecdysozoa</taxon>
        <taxon>Nematoda</taxon>
        <taxon>Chromadorea</taxon>
        <taxon>Rhabditida</taxon>
        <taxon>Rhabditina</taxon>
        <taxon>Diplogasteromorpha</taxon>
        <taxon>Diplogasteroidea</taxon>
        <taxon>Neodiplogasteridae</taxon>
        <taxon>Pristionchus</taxon>
    </lineage>
</organism>
<dbReference type="EnsemblMetazoa" id="PPA46740.1">
    <property type="protein sequence ID" value="PPA46740.1"/>
    <property type="gene ID" value="WBGene00304519"/>
</dbReference>
<keyword evidence="4 9" id="KW-0808">Transferase</keyword>
<dbReference type="NCBIfam" id="TIGR01313">
    <property type="entry name" value="therm_gnt_kin"/>
    <property type="match status" value="1"/>
</dbReference>
<evidence type="ECO:0000256" key="8">
    <source>
        <dbReference type="ARBA" id="ARBA00048090"/>
    </source>
</evidence>
<dbReference type="CDD" id="cd02021">
    <property type="entry name" value="GntK"/>
    <property type="match status" value="1"/>
</dbReference>
<evidence type="ECO:0000313" key="10">
    <source>
        <dbReference type="EnsemblMetazoa" id="PPA46740.1"/>
    </source>
</evidence>
<comment type="pathway">
    <text evidence="1 9">Carbohydrate acid metabolism; D-gluconate degradation.</text>
</comment>